<keyword evidence="5" id="KW-1185">Reference proteome</keyword>
<evidence type="ECO:0000256" key="1">
    <source>
        <dbReference type="ARBA" id="ARBA00038048"/>
    </source>
</evidence>
<dbReference type="GO" id="GO:0009247">
    <property type="term" value="P:glycolipid biosynthetic process"/>
    <property type="evidence" value="ECO:0007669"/>
    <property type="project" value="TreeGrafter"/>
</dbReference>
<dbReference type="InterPro" id="IPR005097">
    <property type="entry name" value="Sacchrp_dh_NADP-bd"/>
</dbReference>
<feature type="transmembrane region" description="Helical" evidence="2">
    <location>
        <begin position="280"/>
        <end position="299"/>
    </location>
</feature>
<keyword evidence="2" id="KW-1133">Transmembrane helix</keyword>
<evidence type="ECO:0000256" key="2">
    <source>
        <dbReference type="SAM" id="Phobius"/>
    </source>
</evidence>
<evidence type="ECO:0000259" key="3">
    <source>
        <dbReference type="Pfam" id="PF03435"/>
    </source>
</evidence>
<dbReference type="GO" id="GO:0005739">
    <property type="term" value="C:mitochondrion"/>
    <property type="evidence" value="ECO:0007669"/>
    <property type="project" value="TreeGrafter"/>
</dbReference>
<dbReference type="OrthoDB" id="10268090at2759"/>
<organism evidence="4 5">
    <name type="scientific">Rhodotorula mucilaginosa</name>
    <name type="common">Yeast</name>
    <name type="synonym">Rhodotorula rubra</name>
    <dbReference type="NCBI Taxonomy" id="5537"/>
    <lineage>
        <taxon>Eukaryota</taxon>
        <taxon>Fungi</taxon>
        <taxon>Dikarya</taxon>
        <taxon>Basidiomycota</taxon>
        <taxon>Pucciniomycotina</taxon>
        <taxon>Microbotryomycetes</taxon>
        <taxon>Sporidiobolales</taxon>
        <taxon>Sporidiobolaceae</taxon>
        <taxon>Rhodotorula</taxon>
    </lineage>
</organism>
<comment type="similarity">
    <text evidence="1">Belongs to the saccharopine dehydrogenase family.</text>
</comment>
<evidence type="ECO:0000313" key="5">
    <source>
        <dbReference type="Proteomes" id="UP000777482"/>
    </source>
</evidence>
<name>A0A9P6W7A2_RHOMI</name>
<dbReference type="PANTHER" id="PTHR12286">
    <property type="entry name" value="SACCHAROPINE DEHYDROGENASE-LIKE OXIDOREDUCTASE"/>
    <property type="match status" value="1"/>
</dbReference>
<evidence type="ECO:0000313" key="4">
    <source>
        <dbReference type="EMBL" id="KAG0666119.1"/>
    </source>
</evidence>
<dbReference type="GO" id="GO:0005886">
    <property type="term" value="C:plasma membrane"/>
    <property type="evidence" value="ECO:0007669"/>
    <property type="project" value="TreeGrafter"/>
</dbReference>
<proteinExistence type="inferred from homology"/>
<protein>
    <recommendedName>
        <fullName evidence="3">Saccharopine dehydrogenase NADP binding domain-containing protein</fullName>
    </recommendedName>
</protein>
<dbReference type="EMBL" id="PUHQ01000006">
    <property type="protein sequence ID" value="KAG0666119.1"/>
    <property type="molecule type" value="Genomic_DNA"/>
</dbReference>
<dbReference type="InterPro" id="IPR036291">
    <property type="entry name" value="NAD(P)-bd_dom_sf"/>
</dbReference>
<dbReference type="PANTHER" id="PTHR12286:SF5">
    <property type="entry name" value="SACCHAROPINE DEHYDROGENASE-LIKE OXIDOREDUCTASE"/>
    <property type="match status" value="1"/>
</dbReference>
<comment type="caution">
    <text evidence="4">The sequence shown here is derived from an EMBL/GenBank/DDBJ whole genome shotgun (WGS) entry which is preliminary data.</text>
</comment>
<dbReference type="InterPro" id="IPR051276">
    <property type="entry name" value="Saccharopine_DH-like_oxidrdct"/>
</dbReference>
<dbReference type="SUPFAM" id="SSF51735">
    <property type="entry name" value="NAD(P)-binding Rossmann-fold domains"/>
    <property type="match status" value="1"/>
</dbReference>
<gene>
    <name evidence="4" type="ORF">C6P46_005470</name>
</gene>
<dbReference type="AlphaFoldDB" id="A0A9P6W7A2"/>
<keyword evidence="2" id="KW-0472">Membrane</keyword>
<dbReference type="Gene3D" id="3.40.50.720">
    <property type="entry name" value="NAD(P)-binding Rossmann-like Domain"/>
    <property type="match status" value="1"/>
</dbReference>
<sequence>MSHKYDILVMGASGFTGQLVAKYLATQAPLQNFTWAAGGRNREKIEQKMRQVHAEPSEIFVADSNDEEALRAAVKQVKVVISLIGPYLLHGEKLVKVCAEEGTHYVDLTGETPFIYKTVKQFQRAALDSKALIVHTSGFDSIPSDLGAFLAVQRLKQAGGDETFAGPVRTAFKAKGGMSGGTLSSLLTVVEQPKESREVASKVYALSPVQGKHKGRPVVVSSQTFRGQKTWGGFFLMAPINIPVVNRSWGILESADPSSRVFRYGPNFVYDEFMALPGPISSFIASTVMLLSFGAIALFSPVRWLLRRFGPQAGDGPSEKERENGWYEVTTVAKSDDGKLESRVVQKGKGDPGYLATSVLISSCALCLVKDYDRLPPIAKHGGFLTPATALGDVLVERLEKTGRFSFHVEDNSLVKKIQ</sequence>
<accession>A0A9P6W7A2</accession>
<dbReference type="Proteomes" id="UP000777482">
    <property type="component" value="Unassembled WGS sequence"/>
</dbReference>
<dbReference type="Pfam" id="PF03435">
    <property type="entry name" value="Sacchrp_dh_NADP"/>
    <property type="match status" value="1"/>
</dbReference>
<dbReference type="GO" id="GO:0005811">
    <property type="term" value="C:lipid droplet"/>
    <property type="evidence" value="ECO:0007669"/>
    <property type="project" value="TreeGrafter"/>
</dbReference>
<reference evidence="4 5" key="1">
    <citation type="submission" date="2020-11" db="EMBL/GenBank/DDBJ databases">
        <title>Kefir isolates.</title>
        <authorList>
            <person name="Marcisauskas S."/>
            <person name="Kim Y."/>
            <person name="Blasche S."/>
        </authorList>
    </citation>
    <scope>NUCLEOTIDE SEQUENCE [LARGE SCALE GENOMIC DNA]</scope>
    <source>
        <strain evidence="4 5">KR</strain>
    </source>
</reference>
<feature type="domain" description="Saccharopine dehydrogenase NADP binding" evidence="3">
    <location>
        <begin position="7"/>
        <end position="128"/>
    </location>
</feature>
<keyword evidence="2" id="KW-0812">Transmembrane</keyword>